<dbReference type="Proteomes" id="UP000185746">
    <property type="component" value="Chromosome"/>
</dbReference>
<dbReference type="RefSeq" id="WP_075527047.1">
    <property type="nucleotide sequence ID" value="NZ_CP017560.1"/>
</dbReference>
<keyword evidence="1" id="KW-1133">Transmembrane helix</keyword>
<proteinExistence type="predicted"/>
<keyword evidence="1" id="KW-0812">Transmembrane</keyword>
<evidence type="ECO:0000313" key="3">
    <source>
        <dbReference type="Proteomes" id="UP000185746"/>
    </source>
</evidence>
<evidence type="ECO:0000313" key="2">
    <source>
        <dbReference type="EMBL" id="AOV06923.1"/>
    </source>
</evidence>
<dbReference type="EMBL" id="CP017560">
    <property type="protein sequence ID" value="AOV06923.1"/>
    <property type="molecule type" value="Genomic_DNA"/>
</dbReference>
<accession>A0A1D8JE15</accession>
<evidence type="ECO:0008006" key="4">
    <source>
        <dbReference type="Google" id="ProtNLM"/>
    </source>
</evidence>
<feature type="transmembrane region" description="Helical" evidence="1">
    <location>
        <begin position="44"/>
        <end position="60"/>
    </location>
</feature>
<organism evidence="2 3">
    <name type="scientific">Sporosarcina ureilytica</name>
    <dbReference type="NCBI Taxonomy" id="298596"/>
    <lineage>
        <taxon>Bacteria</taxon>
        <taxon>Bacillati</taxon>
        <taxon>Bacillota</taxon>
        <taxon>Bacilli</taxon>
        <taxon>Bacillales</taxon>
        <taxon>Caryophanaceae</taxon>
        <taxon>Sporosarcina</taxon>
    </lineage>
</organism>
<dbReference type="AlphaFoldDB" id="A0A1D8JE15"/>
<keyword evidence="3" id="KW-1185">Reference proteome</keyword>
<reference evidence="2 3" key="1">
    <citation type="submission" date="2016-09" db="EMBL/GenBank/DDBJ databases">
        <title>Complete genome sequence of the Lysinibacillus sphaericus LMG 22257, a specie of Bacillus with ureolytic activity that can effectively biodeposit calcium carbonate.</title>
        <authorList>
            <person name="Yan W."/>
        </authorList>
    </citation>
    <scope>NUCLEOTIDE SEQUENCE [LARGE SCALE GENOMIC DNA]</scope>
    <source>
        <strain evidence="2 3">LMG 22257</strain>
    </source>
</reference>
<sequence>MLMHWGFWTGWLGITLAVFAFFFDPALGGVAIMLGLITFVFPKKMLASFSIGLGVIALLLQHI</sequence>
<protein>
    <recommendedName>
        <fullName evidence="4">C4-dicarboxylate ABC transporter</fullName>
    </recommendedName>
</protein>
<dbReference type="KEGG" id="surl:BI350_04635"/>
<evidence type="ECO:0000256" key="1">
    <source>
        <dbReference type="SAM" id="Phobius"/>
    </source>
</evidence>
<keyword evidence="1" id="KW-0472">Membrane</keyword>
<gene>
    <name evidence="2" type="ORF">BI350_04635</name>
</gene>
<name>A0A1D8JE15_9BACL</name>